<comment type="caution">
    <text evidence="2">The sequence shown here is derived from an EMBL/GenBank/DDBJ whole genome shotgun (WGS) entry which is preliminary data.</text>
</comment>
<dbReference type="EMBL" id="BQNB010013870">
    <property type="protein sequence ID" value="GJT21211.1"/>
    <property type="molecule type" value="Genomic_DNA"/>
</dbReference>
<accession>A0ABQ5C5G5</accession>
<sequence>MVDAQLSIRLEDSIQKTFRSYTTEFEKKAKDERKRYIDLVEKFVKDIIKDEVKSQLPQILPKEVSKFATPVIQSTITESLENVRGHEDNDKGKDPPAGSDQGLKKQKTSKDAEPSKGFKSKESKHRDAIESRRPSNPDTNWNAKKSINFRPPQTWISKIAKAEKPLLTFDELMSTPIDFSAYVINNLKIENLTQEHLVGPAFNLLKGTFRSLVELEYHFEEYRGHQVVPVNYFINNDLEYLKGGSSSRKYMTSTKKTKAAKYDDIQGIKDMVLLLWSLIKVSRGDCSSKRRSEALQVHAIDKLQLERRLMGNLKKFVGGREYREDFRLLELTI</sequence>
<dbReference type="Proteomes" id="UP001151760">
    <property type="component" value="Unassembled WGS sequence"/>
</dbReference>
<feature type="compositionally biased region" description="Basic and acidic residues" evidence="1">
    <location>
        <begin position="81"/>
        <end position="94"/>
    </location>
</feature>
<organism evidence="2 3">
    <name type="scientific">Tanacetum coccineum</name>
    <dbReference type="NCBI Taxonomy" id="301880"/>
    <lineage>
        <taxon>Eukaryota</taxon>
        <taxon>Viridiplantae</taxon>
        <taxon>Streptophyta</taxon>
        <taxon>Embryophyta</taxon>
        <taxon>Tracheophyta</taxon>
        <taxon>Spermatophyta</taxon>
        <taxon>Magnoliopsida</taxon>
        <taxon>eudicotyledons</taxon>
        <taxon>Gunneridae</taxon>
        <taxon>Pentapetalae</taxon>
        <taxon>asterids</taxon>
        <taxon>campanulids</taxon>
        <taxon>Asterales</taxon>
        <taxon>Asteraceae</taxon>
        <taxon>Asteroideae</taxon>
        <taxon>Anthemideae</taxon>
        <taxon>Anthemidinae</taxon>
        <taxon>Tanacetum</taxon>
    </lineage>
</organism>
<reference evidence="2" key="1">
    <citation type="journal article" date="2022" name="Int. J. Mol. Sci.">
        <title>Draft Genome of Tanacetum Coccineum: Genomic Comparison of Closely Related Tanacetum-Family Plants.</title>
        <authorList>
            <person name="Yamashiro T."/>
            <person name="Shiraishi A."/>
            <person name="Nakayama K."/>
            <person name="Satake H."/>
        </authorList>
    </citation>
    <scope>NUCLEOTIDE SEQUENCE</scope>
</reference>
<feature type="compositionally biased region" description="Polar residues" evidence="1">
    <location>
        <begin position="136"/>
        <end position="145"/>
    </location>
</feature>
<evidence type="ECO:0000313" key="3">
    <source>
        <dbReference type="Proteomes" id="UP001151760"/>
    </source>
</evidence>
<protein>
    <submittedName>
        <fullName evidence="2">Uncharacterized protein</fullName>
    </submittedName>
</protein>
<keyword evidence="3" id="KW-1185">Reference proteome</keyword>
<evidence type="ECO:0000256" key="1">
    <source>
        <dbReference type="SAM" id="MobiDB-lite"/>
    </source>
</evidence>
<name>A0ABQ5C5G5_9ASTR</name>
<feature type="compositionally biased region" description="Basic and acidic residues" evidence="1">
    <location>
        <begin position="108"/>
        <end position="135"/>
    </location>
</feature>
<feature type="region of interest" description="Disordered" evidence="1">
    <location>
        <begin position="79"/>
        <end position="146"/>
    </location>
</feature>
<reference evidence="2" key="2">
    <citation type="submission" date="2022-01" db="EMBL/GenBank/DDBJ databases">
        <authorList>
            <person name="Yamashiro T."/>
            <person name="Shiraishi A."/>
            <person name="Satake H."/>
            <person name="Nakayama K."/>
        </authorList>
    </citation>
    <scope>NUCLEOTIDE SEQUENCE</scope>
</reference>
<gene>
    <name evidence="2" type="ORF">Tco_0891148</name>
</gene>
<proteinExistence type="predicted"/>
<evidence type="ECO:0000313" key="2">
    <source>
        <dbReference type="EMBL" id="GJT21211.1"/>
    </source>
</evidence>